<proteinExistence type="predicted"/>
<comment type="caution">
    <text evidence="1">The sequence shown here is derived from an EMBL/GenBank/DDBJ whole genome shotgun (WGS) entry which is preliminary data.</text>
</comment>
<dbReference type="EMBL" id="LAZR01015682">
    <property type="protein sequence ID" value="KKM07858.1"/>
    <property type="molecule type" value="Genomic_DNA"/>
</dbReference>
<name>A0A0F9K9N8_9ZZZZ</name>
<accession>A0A0F9K9N8</accession>
<protein>
    <submittedName>
        <fullName evidence="1">Uncharacterized protein</fullName>
    </submittedName>
</protein>
<dbReference type="AlphaFoldDB" id="A0A0F9K9N8"/>
<reference evidence="1" key="1">
    <citation type="journal article" date="2015" name="Nature">
        <title>Complex archaea that bridge the gap between prokaryotes and eukaryotes.</title>
        <authorList>
            <person name="Spang A."/>
            <person name="Saw J.H."/>
            <person name="Jorgensen S.L."/>
            <person name="Zaremba-Niedzwiedzka K."/>
            <person name="Martijn J."/>
            <person name="Lind A.E."/>
            <person name="van Eijk R."/>
            <person name="Schleper C."/>
            <person name="Guy L."/>
            <person name="Ettema T.J."/>
        </authorList>
    </citation>
    <scope>NUCLEOTIDE SEQUENCE</scope>
</reference>
<organism evidence="1">
    <name type="scientific">marine sediment metagenome</name>
    <dbReference type="NCBI Taxonomy" id="412755"/>
    <lineage>
        <taxon>unclassified sequences</taxon>
        <taxon>metagenomes</taxon>
        <taxon>ecological metagenomes</taxon>
    </lineage>
</organism>
<gene>
    <name evidence="1" type="ORF">LCGC14_1729740</name>
</gene>
<evidence type="ECO:0000313" key="1">
    <source>
        <dbReference type="EMBL" id="KKM07858.1"/>
    </source>
</evidence>
<sequence>MIREEIKELIKESIIKLQKQKEIPVFDIPYRWYGVYRGCELSVACGFKDTLLGGSISGETIPRFNKSFAALAFNVARCIVVHGIIPHQVTSKEQAIVDNQCVKFREHAAECLERLIELYPDQVPDNCIGVVEAFRKMT</sequence>